<keyword evidence="7" id="KW-1185">Reference proteome</keyword>
<evidence type="ECO:0000256" key="5">
    <source>
        <dbReference type="SAM" id="Phobius"/>
    </source>
</evidence>
<comment type="subcellular location">
    <subcellularLocation>
        <location evidence="1">Membrane</location>
        <topology evidence="1">Multi-pass membrane protein</topology>
    </subcellularLocation>
</comment>
<evidence type="ECO:0000256" key="1">
    <source>
        <dbReference type="ARBA" id="ARBA00004141"/>
    </source>
</evidence>
<proteinExistence type="predicted"/>
<gene>
    <name evidence="6" type="ORF">CVIRNUC_007961</name>
</gene>
<dbReference type="GO" id="GO:0005886">
    <property type="term" value="C:plasma membrane"/>
    <property type="evidence" value="ECO:0007669"/>
    <property type="project" value="TreeGrafter"/>
</dbReference>
<feature type="transmembrane region" description="Helical" evidence="5">
    <location>
        <begin position="131"/>
        <end position="154"/>
    </location>
</feature>
<feature type="transmembrane region" description="Helical" evidence="5">
    <location>
        <begin position="31"/>
        <end position="51"/>
    </location>
</feature>
<evidence type="ECO:0000313" key="6">
    <source>
        <dbReference type="EMBL" id="CAK0784757.1"/>
    </source>
</evidence>
<keyword evidence="4 5" id="KW-0472">Membrane</keyword>
<dbReference type="InterPro" id="IPR003689">
    <property type="entry name" value="ZIP"/>
</dbReference>
<evidence type="ECO:0000256" key="4">
    <source>
        <dbReference type="ARBA" id="ARBA00023136"/>
    </source>
</evidence>
<keyword evidence="2 5" id="KW-0812">Transmembrane</keyword>
<evidence type="ECO:0000256" key="2">
    <source>
        <dbReference type="ARBA" id="ARBA00022692"/>
    </source>
</evidence>
<dbReference type="GO" id="GO:0005385">
    <property type="term" value="F:zinc ion transmembrane transporter activity"/>
    <property type="evidence" value="ECO:0007669"/>
    <property type="project" value="TreeGrafter"/>
</dbReference>
<dbReference type="Proteomes" id="UP001314263">
    <property type="component" value="Unassembled WGS sequence"/>
</dbReference>
<feature type="transmembrane region" description="Helical" evidence="5">
    <location>
        <begin position="95"/>
        <end position="119"/>
    </location>
</feature>
<dbReference type="EMBL" id="CAUYUE010000011">
    <property type="protein sequence ID" value="CAK0784757.1"/>
    <property type="molecule type" value="Genomic_DNA"/>
</dbReference>
<comment type="caution">
    <text evidence="6">The sequence shown here is derived from an EMBL/GenBank/DDBJ whole genome shotgun (WGS) entry which is preliminary data.</text>
</comment>
<keyword evidence="3 5" id="KW-1133">Transmembrane helix</keyword>
<dbReference type="PANTHER" id="PTHR11040:SF44">
    <property type="entry name" value="PROTEIN ZNTC-RELATED"/>
    <property type="match status" value="1"/>
</dbReference>
<feature type="transmembrane region" description="Helical" evidence="5">
    <location>
        <begin position="166"/>
        <end position="188"/>
    </location>
</feature>
<sequence length="189" mass="19798">MHLPAQPERHDVEEPVLDDKQQAYAHMQATLVSYTLEAGIIFHSIFIGIGYGASNDMNVVRSLTVALCFHQAFEGLALGASFVEAGYSSLKYTLFAAAFVLITPAGVAIGLAVSAASGYNENSKAALASEGAFNAVSAGILSYTAVVDLLHPMFFNRTGFPAMKGWTVPAAMLSAFAGCGAMAVVAIWA</sequence>
<protein>
    <submittedName>
        <fullName evidence="6">Uncharacterized protein</fullName>
    </submittedName>
</protein>
<reference evidence="6 7" key="1">
    <citation type="submission" date="2023-10" db="EMBL/GenBank/DDBJ databases">
        <authorList>
            <person name="Maclean D."/>
            <person name="Macfadyen A."/>
        </authorList>
    </citation>
    <scope>NUCLEOTIDE SEQUENCE [LARGE SCALE GENOMIC DNA]</scope>
</reference>
<name>A0AAV1ICB1_9CHLO</name>
<evidence type="ECO:0000313" key="7">
    <source>
        <dbReference type="Proteomes" id="UP001314263"/>
    </source>
</evidence>
<dbReference type="Pfam" id="PF02535">
    <property type="entry name" value="Zip"/>
    <property type="match status" value="1"/>
</dbReference>
<accession>A0AAV1ICB1</accession>
<organism evidence="6 7">
    <name type="scientific">Coccomyxa viridis</name>
    <dbReference type="NCBI Taxonomy" id="1274662"/>
    <lineage>
        <taxon>Eukaryota</taxon>
        <taxon>Viridiplantae</taxon>
        <taxon>Chlorophyta</taxon>
        <taxon>core chlorophytes</taxon>
        <taxon>Trebouxiophyceae</taxon>
        <taxon>Trebouxiophyceae incertae sedis</taxon>
        <taxon>Coccomyxaceae</taxon>
        <taxon>Coccomyxa</taxon>
    </lineage>
</organism>
<dbReference type="AlphaFoldDB" id="A0AAV1ICB1"/>
<evidence type="ECO:0000256" key="3">
    <source>
        <dbReference type="ARBA" id="ARBA00022989"/>
    </source>
</evidence>
<dbReference type="PANTHER" id="PTHR11040">
    <property type="entry name" value="ZINC/IRON TRANSPORTER"/>
    <property type="match status" value="1"/>
</dbReference>